<protein>
    <submittedName>
        <fullName evidence="2">Outer membrane lipoprotein carrier protein LolA</fullName>
    </submittedName>
</protein>
<accession>A0ABV9Z4V1</accession>
<keyword evidence="1" id="KW-0732">Signal</keyword>
<keyword evidence="3" id="KW-1185">Reference proteome</keyword>
<dbReference type="EMBL" id="JBHSJF010000008">
    <property type="protein sequence ID" value="MFC5069622.1"/>
    <property type="molecule type" value="Genomic_DNA"/>
</dbReference>
<proteinExistence type="predicted"/>
<comment type="caution">
    <text evidence="2">The sequence shown here is derived from an EMBL/GenBank/DDBJ whole genome shotgun (WGS) entry which is preliminary data.</text>
</comment>
<reference evidence="3" key="1">
    <citation type="journal article" date="2019" name="Int. J. Syst. Evol. Microbiol.">
        <title>The Global Catalogue of Microorganisms (GCM) 10K type strain sequencing project: providing services to taxonomists for standard genome sequencing and annotation.</title>
        <authorList>
            <consortium name="The Broad Institute Genomics Platform"/>
            <consortium name="The Broad Institute Genome Sequencing Center for Infectious Disease"/>
            <person name="Wu L."/>
            <person name="Ma J."/>
        </authorList>
    </citation>
    <scope>NUCLEOTIDE SEQUENCE [LARGE SCALE GENOMIC DNA]</scope>
    <source>
        <strain evidence="3">CGMCC 1.16444</strain>
    </source>
</reference>
<name>A0ABV9Z4V1_9HYPH</name>
<dbReference type="PANTHER" id="PTHR35869">
    <property type="entry name" value="OUTER-MEMBRANE LIPOPROTEIN CARRIER PROTEIN"/>
    <property type="match status" value="1"/>
</dbReference>
<evidence type="ECO:0000313" key="2">
    <source>
        <dbReference type="EMBL" id="MFC5069622.1"/>
    </source>
</evidence>
<evidence type="ECO:0000313" key="3">
    <source>
        <dbReference type="Proteomes" id="UP001595796"/>
    </source>
</evidence>
<dbReference type="CDD" id="cd16325">
    <property type="entry name" value="LolA"/>
    <property type="match status" value="1"/>
</dbReference>
<dbReference type="Proteomes" id="UP001595796">
    <property type="component" value="Unassembled WGS sequence"/>
</dbReference>
<dbReference type="InterPro" id="IPR029046">
    <property type="entry name" value="LolA/LolB/LppX"/>
</dbReference>
<organism evidence="2 3">
    <name type="scientific">Flaviflagellibacter deserti</name>
    <dbReference type="NCBI Taxonomy" id="2267266"/>
    <lineage>
        <taxon>Bacteria</taxon>
        <taxon>Pseudomonadati</taxon>
        <taxon>Pseudomonadota</taxon>
        <taxon>Alphaproteobacteria</taxon>
        <taxon>Hyphomicrobiales</taxon>
        <taxon>Flaviflagellibacter</taxon>
    </lineage>
</organism>
<dbReference type="PANTHER" id="PTHR35869:SF1">
    <property type="entry name" value="OUTER-MEMBRANE LIPOPROTEIN CARRIER PROTEIN"/>
    <property type="match status" value="1"/>
</dbReference>
<gene>
    <name evidence="2" type="ORF">ACFPFW_16515</name>
</gene>
<dbReference type="Pfam" id="PF03548">
    <property type="entry name" value="LolA"/>
    <property type="match status" value="1"/>
</dbReference>
<dbReference type="SUPFAM" id="SSF89392">
    <property type="entry name" value="Prokaryotic lipoproteins and lipoprotein localization factors"/>
    <property type="match status" value="1"/>
</dbReference>
<dbReference type="InterPro" id="IPR004564">
    <property type="entry name" value="OM_lipoprot_carrier_LolA-like"/>
</dbReference>
<evidence type="ECO:0000256" key="1">
    <source>
        <dbReference type="ARBA" id="ARBA00022729"/>
    </source>
</evidence>
<dbReference type="Gene3D" id="2.50.20.10">
    <property type="entry name" value="Lipoprotein localisation LolA/LolB/LppX"/>
    <property type="match status" value="1"/>
</dbReference>
<sequence length="307" mass="32517">MPQPRPARLTVHAPAALQAPVAAPTPAAIPVAAAEPVAPADSISSLLGQKTPVAPANVPTVAAPAPPAPVEAKPVVAQPAPVPAEATRSHEVAAAPVEPPPPVDLMPSEAAAGTKLAAVDATAPESSGQQATIRKVNDYFNSIRTLVGSFTQVGPDGSRSNGKFFLSKPGKARFYYQRPSNTDIIADGSSVVVRDRSLATQDIYPLSQTPLKFLLDPNLDLSRDSKVVGVNEDKGVISVQIEEETTFGGKARVLIVFATEDQKNYELKQWTITDAQGLDTTIAVSELDPKTKPDEKLFKVDYTRYRN</sequence>
<keyword evidence="2" id="KW-0449">Lipoprotein</keyword>